<organism evidence="2 3">
    <name type="scientific">Tannerella sp. oral taxon BU063 isolate Cell 2</name>
    <dbReference type="NCBI Taxonomy" id="1411148"/>
    <lineage>
        <taxon>Bacteria</taxon>
        <taxon>Pseudomonadati</taxon>
        <taxon>Bacteroidota</taxon>
        <taxon>Bacteroidia</taxon>
        <taxon>Bacteroidales</taxon>
        <taxon>Tannerellaceae</taxon>
        <taxon>Tannerella</taxon>
    </lineage>
</organism>
<dbReference type="AlphaFoldDB" id="W2C5A2"/>
<dbReference type="SMART" id="SM00671">
    <property type="entry name" value="SEL1"/>
    <property type="match status" value="3"/>
</dbReference>
<evidence type="ECO:0000256" key="1">
    <source>
        <dbReference type="SAM" id="MobiDB-lite"/>
    </source>
</evidence>
<dbReference type="Pfam" id="PF08238">
    <property type="entry name" value="Sel1"/>
    <property type="match status" value="3"/>
</dbReference>
<dbReference type="EMBL" id="AYUF01000367">
    <property type="protein sequence ID" value="ETK02330.1"/>
    <property type="molecule type" value="Genomic_DNA"/>
</dbReference>
<feature type="compositionally biased region" description="Pro residues" evidence="1">
    <location>
        <begin position="266"/>
        <end position="303"/>
    </location>
</feature>
<protein>
    <submittedName>
        <fullName evidence="2">Uncharacterized protein</fullName>
    </submittedName>
</protein>
<dbReference type="PANTHER" id="PTHR11102:SF160">
    <property type="entry name" value="ERAD-ASSOCIATED E3 UBIQUITIN-PROTEIN LIGASE COMPONENT HRD3"/>
    <property type="match status" value="1"/>
</dbReference>
<sequence length="483" mass="53510">MIESDTNYSFLIGSMPHLTCASVRALSDRFITDLAEADRDHLFAELKRDGNQLTTEPRLCAYTYAFGAVREARLRRAFSHLSNIFAQRDVELIDYGCGVGLGALVYHDLLLERGLPLTSVRRITLIDPTPRCLERAALHARVCFPGAELRTICKYTDELQTADTTSDAKLHTLHIFSQIADMEVPSIAHLADTICAGLHGPNYFACVTPFCERALRGTPPADLFVELMDPDEGRVTVENLAARRFVRGQQWTASLRVFTKEGSHDTPPPPPPPPTDPPPPPSPTPPASPTDPAPPPPADPVAPTPTAVHAPPPKSTVPIEKEPARQVVDTERRIDEILTSLNEPEEPEHIRQLRNAAESGDAKAQNKLGYLYDTGHELPQNDAEAVRWYRQAAAQNHAMALYNLANHYLSGRGVPQDTEEAIKWYRLAADRDVLPAMNNLGVIYASGRGVRRNEAEAIKWYRRAAERGDETAIRNLKKRGIKV</sequence>
<dbReference type="PANTHER" id="PTHR11102">
    <property type="entry name" value="SEL-1-LIKE PROTEIN"/>
    <property type="match status" value="1"/>
</dbReference>
<feature type="compositionally biased region" description="Basic and acidic residues" evidence="1">
    <location>
        <begin position="319"/>
        <end position="332"/>
    </location>
</feature>
<comment type="caution">
    <text evidence="2">The sequence shown here is derived from an EMBL/GenBank/DDBJ whole genome shotgun (WGS) entry which is preliminary data.</text>
</comment>
<evidence type="ECO:0000313" key="2">
    <source>
        <dbReference type="EMBL" id="ETK02330.1"/>
    </source>
</evidence>
<feature type="region of interest" description="Disordered" evidence="1">
    <location>
        <begin position="260"/>
        <end position="332"/>
    </location>
</feature>
<dbReference type="InterPro" id="IPR050767">
    <property type="entry name" value="Sel1_AlgK"/>
</dbReference>
<evidence type="ECO:0000313" key="3">
    <source>
        <dbReference type="Proteomes" id="UP000018837"/>
    </source>
</evidence>
<name>W2C5A2_9BACT</name>
<dbReference type="SUPFAM" id="SSF81901">
    <property type="entry name" value="HCP-like"/>
    <property type="match status" value="1"/>
</dbReference>
<dbReference type="Proteomes" id="UP000018837">
    <property type="component" value="Unassembled WGS sequence"/>
</dbReference>
<dbReference type="PATRIC" id="fig|1411148.3.peg.714"/>
<dbReference type="InterPro" id="IPR006597">
    <property type="entry name" value="Sel1-like"/>
</dbReference>
<accession>W2C5A2</accession>
<dbReference type="Gene3D" id="1.25.40.10">
    <property type="entry name" value="Tetratricopeptide repeat domain"/>
    <property type="match status" value="1"/>
</dbReference>
<reference evidence="2 3" key="1">
    <citation type="submission" date="2013-11" db="EMBL/GenBank/DDBJ databases">
        <title>Single cell genomics of uncultured Tannerella BU063 (oral taxon 286).</title>
        <authorList>
            <person name="Beall C.J."/>
            <person name="Campbell A.G."/>
            <person name="Griffen A.L."/>
            <person name="Podar M."/>
            <person name="Leys E.J."/>
        </authorList>
    </citation>
    <scope>NUCLEOTIDE SEQUENCE [LARGE SCALE GENOMIC DNA]</scope>
    <source>
        <strain evidence="2">Cell 2</strain>
    </source>
</reference>
<proteinExistence type="predicted"/>
<gene>
    <name evidence="2" type="ORF">N425_04995</name>
</gene>
<dbReference type="InterPro" id="IPR011990">
    <property type="entry name" value="TPR-like_helical_dom_sf"/>
</dbReference>